<sequence length="317" mass="35125">MVPLTKRSLVLPASPPSVKLARSWVTRVLAEIGRDDLVESAALGVSELVTNALIHSKPPLSVRIRGTVDHPRIEVVDSSPVPPQRSEMSPEPEDVDDLNVTTFGRGLDLVAMMSARWGSDLAHDGSSKSVWFEPQGDSDESGRTGEIFDFDPDFGLEDSAEGGDEPQLSIQLLGLPPRLFSLLRTFYYETRRELRLLSLTSPEGYPLAHEMTAAYVQADRERRVVVGISTLDQAIADGLETVDLDYLVPATAPATMSRLRDLYVEIYREFADEHLLALRPPEVIVQLQNWYFTEFERQGRGDPPLPWDGPTTVATTA</sequence>
<accession>A0A3N2CZH9</accession>
<dbReference type="InterPro" id="IPR003594">
    <property type="entry name" value="HATPase_dom"/>
</dbReference>
<keyword evidence="5" id="KW-1185">Reference proteome</keyword>
<dbReference type="Pfam" id="PF13581">
    <property type="entry name" value="HATPase_c_2"/>
    <property type="match status" value="1"/>
</dbReference>
<dbReference type="InterPro" id="IPR036890">
    <property type="entry name" value="HATPase_C_sf"/>
</dbReference>
<reference evidence="4 5" key="1">
    <citation type="submission" date="2018-11" db="EMBL/GenBank/DDBJ databases">
        <title>Sequencing the genomes of 1000 actinobacteria strains.</title>
        <authorList>
            <person name="Klenk H.-P."/>
        </authorList>
    </citation>
    <scope>NUCLEOTIDE SEQUENCE [LARGE SCALE GENOMIC DNA]</scope>
    <source>
        <strain evidence="4 5">DSM 12652</strain>
    </source>
</reference>
<dbReference type="EMBL" id="RKHO01000001">
    <property type="protein sequence ID" value="ROR92604.1"/>
    <property type="molecule type" value="Genomic_DNA"/>
</dbReference>
<name>A0A3N2CZH9_9ACTN</name>
<protein>
    <submittedName>
        <fullName evidence="4">Anti-sigma regulatory factor (Ser/Thr protein kinase)</fullName>
    </submittedName>
</protein>
<gene>
    <name evidence="4" type="ORF">EDD33_3497</name>
</gene>
<feature type="region of interest" description="Disordered" evidence="2">
    <location>
        <begin position="74"/>
        <end position="96"/>
    </location>
</feature>
<dbReference type="GO" id="GO:0004674">
    <property type="term" value="F:protein serine/threonine kinase activity"/>
    <property type="evidence" value="ECO:0007669"/>
    <property type="project" value="UniProtKB-KW"/>
</dbReference>
<evidence type="ECO:0000313" key="5">
    <source>
        <dbReference type="Proteomes" id="UP000281738"/>
    </source>
</evidence>
<dbReference type="OrthoDB" id="5244329at2"/>
<dbReference type="Gene3D" id="3.30.565.10">
    <property type="entry name" value="Histidine kinase-like ATPase, C-terminal domain"/>
    <property type="match status" value="1"/>
</dbReference>
<dbReference type="PANTHER" id="PTHR35526:SF3">
    <property type="entry name" value="ANTI-SIGMA-F FACTOR RSBW"/>
    <property type="match status" value="1"/>
</dbReference>
<keyword evidence="1" id="KW-0723">Serine/threonine-protein kinase</keyword>
<feature type="domain" description="Histidine kinase/HSP90-like ATPase" evidence="3">
    <location>
        <begin position="11"/>
        <end position="114"/>
    </location>
</feature>
<dbReference type="RefSeq" id="WP_123392263.1">
    <property type="nucleotide sequence ID" value="NZ_RKHO01000001.1"/>
</dbReference>
<comment type="caution">
    <text evidence="4">The sequence shown here is derived from an EMBL/GenBank/DDBJ whole genome shotgun (WGS) entry which is preliminary data.</text>
</comment>
<keyword evidence="1" id="KW-0418">Kinase</keyword>
<evidence type="ECO:0000259" key="3">
    <source>
        <dbReference type="Pfam" id="PF13581"/>
    </source>
</evidence>
<dbReference type="AlphaFoldDB" id="A0A3N2CZH9"/>
<proteinExistence type="predicted"/>
<organism evidence="4 5">
    <name type="scientific">Nocardioides aurantiacus</name>
    <dbReference type="NCBI Taxonomy" id="86796"/>
    <lineage>
        <taxon>Bacteria</taxon>
        <taxon>Bacillati</taxon>
        <taxon>Actinomycetota</taxon>
        <taxon>Actinomycetes</taxon>
        <taxon>Propionibacteriales</taxon>
        <taxon>Nocardioidaceae</taxon>
        <taxon>Nocardioides</taxon>
    </lineage>
</organism>
<keyword evidence="1" id="KW-0808">Transferase</keyword>
<evidence type="ECO:0000313" key="4">
    <source>
        <dbReference type="EMBL" id="ROR92604.1"/>
    </source>
</evidence>
<evidence type="ECO:0000256" key="1">
    <source>
        <dbReference type="ARBA" id="ARBA00022527"/>
    </source>
</evidence>
<dbReference type="CDD" id="cd16936">
    <property type="entry name" value="HATPase_RsbW-like"/>
    <property type="match status" value="1"/>
</dbReference>
<evidence type="ECO:0000256" key="2">
    <source>
        <dbReference type="SAM" id="MobiDB-lite"/>
    </source>
</evidence>
<dbReference type="PANTHER" id="PTHR35526">
    <property type="entry name" value="ANTI-SIGMA-F FACTOR RSBW-RELATED"/>
    <property type="match status" value="1"/>
</dbReference>
<dbReference type="InterPro" id="IPR050267">
    <property type="entry name" value="Anti-sigma-factor_SerPK"/>
</dbReference>
<dbReference type="Proteomes" id="UP000281738">
    <property type="component" value="Unassembled WGS sequence"/>
</dbReference>